<keyword evidence="3" id="KW-1185">Reference proteome</keyword>
<evidence type="ECO:0000256" key="1">
    <source>
        <dbReference type="SAM" id="MobiDB-lite"/>
    </source>
</evidence>
<comment type="caution">
    <text evidence="2">The sequence shown here is derived from an EMBL/GenBank/DDBJ whole genome shotgun (WGS) entry which is preliminary data.</text>
</comment>
<gene>
    <name evidence="2" type="ORF">HCN56_04605</name>
</gene>
<dbReference type="RefSeq" id="WP_167968178.1">
    <property type="nucleotide sequence ID" value="NZ_BHZG01000077.1"/>
</dbReference>
<sequence length="387" mass="40592">MSAISLILMLAAGLALAVCTAALWVARGLRAEVTALRALLAPALLPPARVAPDEELIRAAVADALADERDRELAEARAFWAEQEARDAENASMGHHTSAASSADEMLLDALLERYLAEGDHAGADGSLLGGAEFGALGPDVDLAGYDQHGYDAHDATFGIRPTGPVVPRQGTGREDADFLDTEHSAERPGDAPTGRVDESSAAGERRAGEERGQGEHGESAPRRPFLPRQATGDVTPAPAPEPRDEDDQLSAEMAAARRRHPSHPGYSLSGEPVELPGQAREPGHDAAVEEYERTTERLGRLARAGTPLADVRPGPLGTLDVFLFEDGTTLCLSPGHRETSQRLASAVRAGESPVLLGGSGVSGAYALTFACGEESIYLLADRIVAA</sequence>
<feature type="compositionally biased region" description="Basic and acidic residues" evidence="1">
    <location>
        <begin position="172"/>
        <end position="222"/>
    </location>
</feature>
<dbReference type="EMBL" id="JAAVJD010000018">
    <property type="protein sequence ID" value="NJQ04880.1"/>
    <property type="molecule type" value="Genomic_DNA"/>
</dbReference>
<protein>
    <recommendedName>
        <fullName evidence="4">Secreted protein</fullName>
    </recommendedName>
</protein>
<evidence type="ECO:0000313" key="2">
    <source>
        <dbReference type="EMBL" id="NJQ04880.1"/>
    </source>
</evidence>
<feature type="region of interest" description="Disordered" evidence="1">
    <location>
        <begin position="155"/>
        <end position="287"/>
    </location>
</feature>
<evidence type="ECO:0008006" key="4">
    <source>
        <dbReference type="Google" id="ProtNLM"/>
    </source>
</evidence>
<organism evidence="2 3">
    <name type="scientific">Streptomyces lonarensis</name>
    <dbReference type="NCBI Taxonomy" id="700599"/>
    <lineage>
        <taxon>Bacteria</taxon>
        <taxon>Bacillati</taxon>
        <taxon>Actinomycetota</taxon>
        <taxon>Actinomycetes</taxon>
        <taxon>Kitasatosporales</taxon>
        <taxon>Streptomycetaceae</taxon>
        <taxon>Streptomyces</taxon>
    </lineage>
</organism>
<name>A0A7X6CYL5_9ACTN</name>
<proteinExistence type="predicted"/>
<dbReference type="Proteomes" id="UP000578686">
    <property type="component" value="Unassembled WGS sequence"/>
</dbReference>
<evidence type="ECO:0000313" key="3">
    <source>
        <dbReference type="Proteomes" id="UP000578686"/>
    </source>
</evidence>
<dbReference type="AlphaFoldDB" id="A0A7X6CYL5"/>
<accession>A0A7X6CYL5</accession>
<reference evidence="2 3" key="1">
    <citation type="submission" date="2020-03" db="EMBL/GenBank/DDBJ databases">
        <title>Draft genome of Streptomyces sp. ventii, isolated from the Axial Seamount in the Pacific Ocean, and resequencing of the two type strains Streptomyces lonarensis strain NCL 716 and Streptomyces bohaiensis strain 11A07.</title>
        <authorList>
            <person name="Loughran R.M."/>
            <person name="Pfannmuller K.M."/>
            <person name="Wasson B.J."/>
            <person name="Deadmond M.C."/>
            <person name="Paddock B.E."/>
            <person name="Koyack M.J."/>
            <person name="Gallegos D.A."/>
            <person name="Mitchell E.A."/>
            <person name="Ushijima B."/>
            <person name="Saw J.H."/>
            <person name="Mcphail K.L."/>
            <person name="Videau P."/>
        </authorList>
    </citation>
    <scope>NUCLEOTIDE SEQUENCE [LARGE SCALE GENOMIC DNA]</scope>
    <source>
        <strain evidence="2 3">NCL716</strain>
    </source>
</reference>